<dbReference type="OMA" id="PFAWQRD"/>
<name>E4ZMJ0_LEPMJ</name>
<accession>E4ZMJ0</accession>
<feature type="compositionally biased region" description="Basic and acidic residues" evidence="1">
    <location>
        <begin position="339"/>
        <end position="351"/>
    </location>
</feature>
<protein>
    <submittedName>
        <fullName evidence="2">Predicted protein</fullName>
    </submittedName>
</protein>
<evidence type="ECO:0000256" key="1">
    <source>
        <dbReference type="SAM" id="MobiDB-lite"/>
    </source>
</evidence>
<dbReference type="AlphaFoldDB" id="E4ZMJ0"/>
<dbReference type="STRING" id="985895.E4ZMJ0"/>
<evidence type="ECO:0000313" key="2">
    <source>
        <dbReference type="EMBL" id="CBX92859.1"/>
    </source>
</evidence>
<reference evidence="3" key="1">
    <citation type="journal article" date="2011" name="Nat. Commun.">
        <title>Effector diversification within compartments of the Leptosphaeria maculans genome affected by Repeat-Induced Point mutations.</title>
        <authorList>
            <person name="Rouxel T."/>
            <person name="Grandaubert J."/>
            <person name="Hane J.K."/>
            <person name="Hoede C."/>
            <person name="van de Wouw A.P."/>
            <person name="Couloux A."/>
            <person name="Dominguez V."/>
            <person name="Anthouard V."/>
            <person name="Bally P."/>
            <person name="Bourras S."/>
            <person name="Cozijnsen A.J."/>
            <person name="Ciuffetti L.M."/>
            <person name="Degrave A."/>
            <person name="Dilmaghani A."/>
            <person name="Duret L."/>
            <person name="Fudal I."/>
            <person name="Goodwin S.B."/>
            <person name="Gout L."/>
            <person name="Glaser N."/>
            <person name="Linglin J."/>
            <person name="Kema G.H.J."/>
            <person name="Lapalu N."/>
            <person name="Lawrence C.B."/>
            <person name="May K."/>
            <person name="Meyer M."/>
            <person name="Ollivier B."/>
            <person name="Poulain J."/>
            <person name="Schoch C.L."/>
            <person name="Simon A."/>
            <person name="Spatafora J.W."/>
            <person name="Stachowiak A."/>
            <person name="Turgeon B.G."/>
            <person name="Tyler B.M."/>
            <person name="Vincent D."/>
            <person name="Weissenbach J."/>
            <person name="Amselem J."/>
            <person name="Quesneville H."/>
            <person name="Oliver R.P."/>
            <person name="Wincker P."/>
            <person name="Balesdent M.-H."/>
            <person name="Howlett B.J."/>
        </authorList>
    </citation>
    <scope>NUCLEOTIDE SEQUENCE [LARGE SCALE GENOMIC DNA]</scope>
    <source>
        <strain evidence="3">JN3 / isolate v23.1.3 / race Av1-4-5-6-7-8</strain>
    </source>
</reference>
<dbReference type="OrthoDB" id="3937708at2759"/>
<dbReference type="HOGENOM" id="CLU_056960_1_0_1"/>
<dbReference type="EMBL" id="FP929094">
    <property type="protein sequence ID" value="CBX92859.1"/>
    <property type="molecule type" value="Genomic_DNA"/>
</dbReference>
<dbReference type="InParanoid" id="E4ZMJ0"/>
<evidence type="ECO:0000313" key="3">
    <source>
        <dbReference type="Proteomes" id="UP000002668"/>
    </source>
</evidence>
<gene>
    <name evidence="2" type="ORF">LEMA_P055650.1</name>
</gene>
<organism evidence="3">
    <name type="scientific">Leptosphaeria maculans (strain JN3 / isolate v23.1.3 / race Av1-4-5-6-7-8)</name>
    <name type="common">Blackleg fungus</name>
    <name type="synonym">Phoma lingam</name>
    <dbReference type="NCBI Taxonomy" id="985895"/>
    <lineage>
        <taxon>Eukaryota</taxon>
        <taxon>Fungi</taxon>
        <taxon>Dikarya</taxon>
        <taxon>Ascomycota</taxon>
        <taxon>Pezizomycotina</taxon>
        <taxon>Dothideomycetes</taxon>
        <taxon>Pleosporomycetidae</taxon>
        <taxon>Pleosporales</taxon>
        <taxon>Pleosporineae</taxon>
        <taxon>Leptosphaeriaceae</taxon>
        <taxon>Plenodomus</taxon>
        <taxon>Plenodomus lingam/Leptosphaeria maculans species complex</taxon>
    </lineage>
</organism>
<feature type="compositionally biased region" description="Low complexity" evidence="1">
    <location>
        <begin position="352"/>
        <end position="361"/>
    </location>
</feature>
<sequence length="457" mass="49859">MSTTTSLHPADLCYPVTARFGGGHDPRYDSRDYLHLRSGYQVRVFSVLIRLSLRSHKFNMFSRSFFLALAATSLSLVRSDSDAICYSFGVDFVDEGSYFINSQSTEQFTAVSYFQGCNDDIADVLFVDPDNDEYLCSQIPTVPENSNQLSTCPIKKNQMTSGHWLLLILGNNGDDGQPFAWQRDLYLTVGTQITTTMTPTMTVSILTTPTETKTITTTSTDVITTGPFSTVIVPTGTAKKTKTITPNAVTTTSTKTMTKTKLSLTIQNSKTTKTVTATCTTPGHNAKPDKPCEYSPTLLHPAALVTPTIIPKMHRFMRKSDRLVDYEWARARVEAAKQRRAEGNHLQRRAPDAPTTTTTLDTPVTTTTTVVAAAITTTESVLATATTTSTLPAPTVLSGIFTNTVTLPTPTKTKLQFGYATTTNIITLGATFTKTTTVTPSATLTACKKEGGHFWRL</sequence>
<feature type="region of interest" description="Disordered" evidence="1">
    <location>
        <begin position="339"/>
        <end position="361"/>
    </location>
</feature>
<dbReference type="eggNOG" id="ENOG502SJFI">
    <property type="taxonomic scope" value="Eukaryota"/>
</dbReference>
<keyword evidence="3" id="KW-1185">Reference proteome</keyword>
<dbReference type="Proteomes" id="UP000002668">
    <property type="component" value="Genome"/>
</dbReference>
<dbReference type="VEuPathDB" id="FungiDB:LEMA_P055650.1"/>
<dbReference type="GeneID" id="13287304"/>
<proteinExistence type="predicted"/>